<protein>
    <submittedName>
        <fullName evidence="1">Uncharacterized protein</fullName>
    </submittedName>
</protein>
<comment type="caution">
    <text evidence="1">The sequence shown here is derived from an EMBL/GenBank/DDBJ whole genome shotgun (WGS) entry which is preliminary data.</text>
</comment>
<gene>
    <name evidence="1" type="ORF">UX25_C0010G0009</name>
</gene>
<proteinExistence type="predicted"/>
<sequence>YEGEFAEQMGIVSKLQKEGFEVTNMKDFSEWYREKFPDLFLPHVTKTKDLLGENKEVLWYQSVRYRIGYVKKEDSIKIFDLRVYGKGTTDPYLLSPNRENQLYIYIPSVLDEVNDKGKVWNLPVGTEIKLEEKKILLKGKGIKLPRFLKGNPLVEVSKTKEGYEIIPKEAFPFTDFIYRDYSSEAIHFFKQKKAFFYLLTGKGWNYLKKVEYLIPQGELDALSHLGSESRGKVLVVEGECLQCEYHTTLKHPAFSGRKGYVANFSGKPIVYNSIIFQTQDREEAIKEFKRTGAKYLYLVKFESYLEKLPFSPGDFGVEKIFENANAQIWRVKK</sequence>
<feature type="non-terminal residue" evidence="1">
    <location>
        <position position="1"/>
    </location>
</feature>
<reference evidence="1 2" key="1">
    <citation type="journal article" date="2015" name="Nature">
        <title>rRNA introns, odd ribosomes, and small enigmatic genomes across a large radiation of phyla.</title>
        <authorList>
            <person name="Brown C.T."/>
            <person name="Hug L.A."/>
            <person name="Thomas B.C."/>
            <person name="Sharon I."/>
            <person name="Castelle C.J."/>
            <person name="Singh A."/>
            <person name="Wilkins M.J."/>
            <person name="Williams K.H."/>
            <person name="Banfield J.F."/>
        </authorList>
    </citation>
    <scope>NUCLEOTIDE SEQUENCE [LARGE SCALE GENOMIC DNA]</scope>
</reference>
<dbReference type="EMBL" id="LCLM01000010">
    <property type="protein sequence ID" value="KKU17430.1"/>
    <property type="molecule type" value="Genomic_DNA"/>
</dbReference>
<evidence type="ECO:0000313" key="2">
    <source>
        <dbReference type="Proteomes" id="UP000034922"/>
    </source>
</evidence>
<evidence type="ECO:0000313" key="1">
    <source>
        <dbReference type="EMBL" id="KKU17430.1"/>
    </source>
</evidence>
<organism evidence="1 2">
    <name type="scientific">Candidatus Woesebacteria bacterium GW2011_GWC2_45_9</name>
    <dbReference type="NCBI Taxonomy" id="1618589"/>
    <lineage>
        <taxon>Bacteria</taxon>
        <taxon>Candidatus Woeseibacteriota</taxon>
    </lineage>
</organism>
<dbReference type="AlphaFoldDB" id="A0A0G1R931"/>
<accession>A0A0G1R931</accession>
<dbReference type="STRING" id="1618589.UX25_C0010G0009"/>
<dbReference type="Proteomes" id="UP000034922">
    <property type="component" value="Unassembled WGS sequence"/>
</dbReference>
<name>A0A0G1R931_9BACT</name>